<dbReference type="KEGG" id="nva:G3M78_10655"/>
<dbReference type="Proteomes" id="UP000594464">
    <property type="component" value="Chromosome"/>
</dbReference>
<dbReference type="CDD" id="cd00448">
    <property type="entry name" value="YjgF_YER057c_UK114_family"/>
    <property type="match status" value="1"/>
</dbReference>
<dbReference type="NCBIfam" id="TIGR00004">
    <property type="entry name" value="Rid family detoxifying hydrolase"/>
    <property type="match status" value="1"/>
</dbReference>
<evidence type="ECO:0000256" key="1">
    <source>
        <dbReference type="ARBA" id="ARBA00010552"/>
    </source>
</evidence>
<proteinExistence type="inferred from homology"/>
<dbReference type="SUPFAM" id="SSF55298">
    <property type="entry name" value="YjgF-like"/>
    <property type="match status" value="1"/>
</dbReference>
<comment type="similarity">
    <text evidence="1">Belongs to the RutC family.</text>
</comment>
<name>A0A7T0C3E8_9BACT</name>
<accession>A0A7T0C3E8</accession>
<gene>
    <name evidence="2" type="ORF">G3M78_10655</name>
</gene>
<dbReference type="InterPro" id="IPR006056">
    <property type="entry name" value="RidA"/>
</dbReference>
<evidence type="ECO:0000313" key="3">
    <source>
        <dbReference type="Proteomes" id="UP000594464"/>
    </source>
</evidence>
<dbReference type="InterPro" id="IPR035959">
    <property type="entry name" value="RutC-like_sf"/>
</dbReference>
<dbReference type="PANTHER" id="PTHR11803:SF39">
    <property type="entry name" value="2-IMINOBUTANOATE_2-IMINOPROPANOATE DEAMINASE"/>
    <property type="match status" value="1"/>
</dbReference>
<reference evidence="3" key="1">
    <citation type="submission" date="2020-02" db="EMBL/GenBank/DDBJ databases">
        <title>Genomic and physiological characterization of two novel Nitrospinaceae genera.</title>
        <authorList>
            <person name="Mueller A.J."/>
            <person name="Jung M.-Y."/>
            <person name="Strachan C.R."/>
            <person name="Herbold C.W."/>
            <person name="Kirkegaard R.H."/>
            <person name="Daims H."/>
        </authorList>
    </citation>
    <scope>NUCLEOTIDE SEQUENCE [LARGE SCALE GENOMIC DNA]</scope>
</reference>
<evidence type="ECO:0000313" key="2">
    <source>
        <dbReference type="EMBL" id="QPJ65826.1"/>
    </source>
</evidence>
<dbReference type="Gene3D" id="3.30.1330.40">
    <property type="entry name" value="RutC-like"/>
    <property type="match status" value="1"/>
</dbReference>
<dbReference type="GO" id="GO:0019239">
    <property type="term" value="F:deaminase activity"/>
    <property type="evidence" value="ECO:0007669"/>
    <property type="project" value="TreeGrafter"/>
</dbReference>
<dbReference type="PANTHER" id="PTHR11803">
    <property type="entry name" value="2-IMINOBUTANOATE/2-IMINOPROPANOATE DEAMINASE RIDA"/>
    <property type="match status" value="1"/>
</dbReference>
<dbReference type="FunFam" id="3.30.1330.40:FF:000001">
    <property type="entry name" value="L-PSP family endoribonuclease"/>
    <property type="match status" value="1"/>
</dbReference>
<organism evidence="2 3">
    <name type="scientific">Candidatus Nitrohelix vancouverensis</name>
    <dbReference type="NCBI Taxonomy" id="2705534"/>
    <lineage>
        <taxon>Bacteria</taxon>
        <taxon>Pseudomonadati</taxon>
        <taxon>Nitrospinota/Tectimicrobiota group</taxon>
        <taxon>Nitrospinota</taxon>
        <taxon>Nitrospinia</taxon>
        <taxon>Nitrospinales</taxon>
        <taxon>Nitrospinaceae</taxon>
        <taxon>Candidatus Nitrohelix</taxon>
    </lineage>
</organism>
<dbReference type="GO" id="GO:0005829">
    <property type="term" value="C:cytosol"/>
    <property type="evidence" value="ECO:0007669"/>
    <property type="project" value="TreeGrafter"/>
</dbReference>
<dbReference type="Pfam" id="PF01042">
    <property type="entry name" value="Ribonuc_L-PSP"/>
    <property type="match status" value="1"/>
</dbReference>
<protein>
    <submittedName>
        <fullName evidence="2">RidA family protein</fullName>
    </submittedName>
</protein>
<dbReference type="AlphaFoldDB" id="A0A7T0C3E8"/>
<dbReference type="InterPro" id="IPR006175">
    <property type="entry name" value="YjgF/YER057c/UK114"/>
</dbReference>
<dbReference type="EMBL" id="CP048620">
    <property type="protein sequence ID" value="QPJ65826.1"/>
    <property type="molecule type" value="Genomic_DNA"/>
</dbReference>
<dbReference type="PROSITE" id="PS01094">
    <property type="entry name" value="UPF0076"/>
    <property type="match status" value="1"/>
</dbReference>
<sequence>MNKKAVKTTDAPAAIGPYEQAVLFGNLLFSSGQIALNPETGAMDGGDIKQETQRVMQNIKAILHAEGLTFNHIIKTTVYLADMGHFADMNSVYETFFPESNPARSCVQVAALPKNALVEIDFIAHSEGSVA</sequence>
<dbReference type="InterPro" id="IPR019897">
    <property type="entry name" value="RidA_CS"/>
</dbReference>